<evidence type="ECO:0000313" key="3">
    <source>
        <dbReference type="Proteomes" id="UP001150266"/>
    </source>
</evidence>
<organism evidence="2 3">
    <name type="scientific">Lentinula aciculospora</name>
    <dbReference type="NCBI Taxonomy" id="153920"/>
    <lineage>
        <taxon>Eukaryota</taxon>
        <taxon>Fungi</taxon>
        <taxon>Dikarya</taxon>
        <taxon>Basidiomycota</taxon>
        <taxon>Agaricomycotina</taxon>
        <taxon>Agaricomycetes</taxon>
        <taxon>Agaricomycetidae</taxon>
        <taxon>Agaricales</taxon>
        <taxon>Marasmiineae</taxon>
        <taxon>Omphalotaceae</taxon>
        <taxon>Lentinula</taxon>
    </lineage>
</organism>
<evidence type="ECO:0000256" key="1">
    <source>
        <dbReference type="SAM" id="MobiDB-lite"/>
    </source>
</evidence>
<dbReference type="EMBL" id="JAOTPV010000022">
    <property type="protein sequence ID" value="KAJ4471436.1"/>
    <property type="molecule type" value="Genomic_DNA"/>
</dbReference>
<feature type="region of interest" description="Disordered" evidence="1">
    <location>
        <begin position="144"/>
        <end position="184"/>
    </location>
</feature>
<dbReference type="AlphaFoldDB" id="A0A9W9DHV9"/>
<keyword evidence="3" id="KW-1185">Reference proteome</keyword>
<gene>
    <name evidence="2" type="ORF">J3R30DRAFT_3407808</name>
</gene>
<protein>
    <submittedName>
        <fullName evidence="2">Uncharacterized protein</fullName>
    </submittedName>
</protein>
<dbReference type="OrthoDB" id="5321006at2759"/>
<reference evidence="2" key="1">
    <citation type="submission" date="2022-08" db="EMBL/GenBank/DDBJ databases">
        <title>A Global Phylogenomic Analysis of the Shiitake Genus Lentinula.</title>
        <authorList>
            <consortium name="DOE Joint Genome Institute"/>
            <person name="Sierra-Patev S."/>
            <person name="Min B."/>
            <person name="Naranjo-Ortiz M."/>
            <person name="Looney B."/>
            <person name="Konkel Z."/>
            <person name="Slot J.C."/>
            <person name="Sakamoto Y."/>
            <person name="Steenwyk J.L."/>
            <person name="Rokas A."/>
            <person name="Carro J."/>
            <person name="Camarero S."/>
            <person name="Ferreira P."/>
            <person name="Molpeceres G."/>
            <person name="Ruiz-Duenas F.J."/>
            <person name="Serrano A."/>
            <person name="Henrissat B."/>
            <person name="Drula E."/>
            <person name="Hughes K.W."/>
            <person name="Mata J.L."/>
            <person name="Ishikawa N.K."/>
            <person name="Vargas-Isla R."/>
            <person name="Ushijima S."/>
            <person name="Smith C.A."/>
            <person name="Ahrendt S."/>
            <person name="Andreopoulos W."/>
            <person name="He G."/>
            <person name="Labutti K."/>
            <person name="Lipzen A."/>
            <person name="Ng V."/>
            <person name="Riley R."/>
            <person name="Sandor L."/>
            <person name="Barry K."/>
            <person name="Martinez A.T."/>
            <person name="Xiao Y."/>
            <person name="Gibbons J.G."/>
            <person name="Terashima K."/>
            <person name="Grigoriev I.V."/>
            <person name="Hibbett D.S."/>
        </authorList>
    </citation>
    <scope>NUCLEOTIDE SEQUENCE</scope>
    <source>
        <strain evidence="2">JLM2183</strain>
    </source>
</reference>
<comment type="caution">
    <text evidence="2">The sequence shown here is derived from an EMBL/GenBank/DDBJ whole genome shotgun (WGS) entry which is preliminary data.</text>
</comment>
<accession>A0A9W9DHV9</accession>
<dbReference type="Proteomes" id="UP001150266">
    <property type="component" value="Unassembled WGS sequence"/>
</dbReference>
<name>A0A9W9DHV9_9AGAR</name>
<proteinExistence type="predicted"/>
<sequence length="184" mass="20225">MHAGHPGQAMGAAAGMPGMVGMGGGMQHQAAMLAAQNHEMEALERRQVRERATDSATNFPLSRMTNQQAALHNDDSGDEYDHISTRSLALARYKRNHECMNKVFMHAAFGDKKLKELANPYSCFNEDEIKEKISKLEKEVAELTAKAKERKEEARQRERTESAESGGDVSMAILGPAPAEMPVV</sequence>
<evidence type="ECO:0000313" key="2">
    <source>
        <dbReference type="EMBL" id="KAJ4471436.1"/>
    </source>
</evidence>
<feature type="compositionally biased region" description="Basic and acidic residues" evidence="1">
    <location>
        <begin position="144"/>
        <end position="162"/>
    </location>
</feature>